<dbReference type="GO" id="GO:0055085">
    <property type="term" value="P:transmembrane transport"/>
    <property type="evidence" value="ECO:0007669"/>
    <property type="project" value="UniProtKB-ARBA"/>
</dbReference>
<evidence type="ECO:0000256" key="4">
    <source>
        <dbReference type="ARBA" id="ARBA00022475"/>
    </source>
</evidence>
<dbReference type="GO" id="GO:0016887">
    <property type="term" value="F:ATP hydrolysis activity"/>
    <property type="evidence" value="ECO:0007669"/>
    <property type="project" value="InterPro"/>
</dbReference>
<dbReference type="EMBL" id="QMBP01000010">
    <property type="protein sequence ID" value="RAZ88816.1"/>
    <property type="molecule type" value="Genomic_DNA"/>
</dbReference>
<dbReference type="CDD" id="cd03257">
    <property type="entry name" value="ABC_NikE_OppD_transporters"/>
    <property type="match status" value="1"/>
</dbReference>
<dbReference type="FunFam" id="3.40.50.300:FF:000016">
    <property type="entry name" value="Oligopeptide ABC transporter ATP-binding component"/>
    <property type="match status" value="1"/>
</dbReference>
<evidence type="ECO:0000256" key="1">
    <source>
        <dbReference type="ARBA" id="ARBA00004417"/>
    </source>
</evidence>
<evidence type="ECO:0000256" key="6">
    <source>
        <dbReference type="ARBA" id="ARBA00022840"/>
    </source>
</evidence>
<evidence type="ECO:0000256" key="7">
    <source>
        <dbReference type="ARBA" id="ARBA00023136"/>
    </source>
</evidence>
<dbReference type="InterPro" id="IPR050388">
    <property type="entry name" value="ABC_Ni/Peptide_Import"/>
</dbReference>
<name>A0A330HJ96_9HYPH</name>
<keyword evidence="4" id="KW-1003">Cell membrane</keyword>
<dbReference type="RefSeq" id="WP_112099253.1">
    <property type="nucleotide sequence ID" value="NZ_QMBP01000010.1"/>
</dbReference>
<keyword evidence="6 9" id="KW-0067">ATP-binding</keyword>
<dbReference type="InterPro" id="IPR027417">
    <property type="entry name" value="P-loop_NTPase"/>
</dbReference>
<dbReference type="PANTHER" id="PTHR43297:SF2">
    <property type="entry name" value="DIPEPTIDE TRANSPORT ATP-BINDING PROTEIN DPPD"/>
    <property type="match status" value="1"/>
</dbReference>
<dbReference type="Gene3D" id="3.40.50.300">
    <property type="entry name" value="P-loop containing nucleotide triphosphate hydrolases"/>
    <property type="match status" value="1"/>
</dbReference>
<dbReference type="SMART" id="SM00382">
    <property type="entry name" value="AAA"/>
    <property type="match status" value="1"/>
</dbReference>
<gene>
    <name evidence="9" type="ORF">DPM33_20450</name>
</gene>
<dbReference type="AlphaFoldDB" id="A0A330HJ96"/>
<dbReference type="PROSITE" id="PS50893">
    <property type="entry name" value="ABC_TRANSPORTER_2"/>
    <property type="match status" value="1"/>
</dbReference>
<dbReference type="GO" id="GO:0005524">
    <property type="term" value="F:ATP binding"/>
    <property type="evidence" value="ECO:0007669"/>
    <property type="project" value="UniProtKB-KW"/>
</dbReference>
<comment type="caution">
    <text evidence="9">The sequence shown here is derived from an EMBL/GenBank/DDBJ whole genome shotgun (WGS) entry which is preliminary data.</text>
</comment>
<keyword evidence="3" id="KW-0813">Transport</keyword>
<evidence type="ECO:0000259" key="8">
    <source>
        <dbReference type="PROSITE" id="PS50893"/>
    </source>
</evidence>
<dbReference type="PANTHER" id="PTHR43297">
    <property type="entry name" value="OLIGOPEPTIDE TRANSPORT ATP-BINDING PROTEIN APPD"/>
    <property type="match status" value="1"/>
</dbReference>
<keyword evidence="5" id="KW-0547">Nucleotide-binding</keyword>
<keyword evidence="10" id="KW-1185">Reference proteome</keyword>
<evidence type="ECO:0000256" key="5">
    <source>
        <dbReference type="ARBA" id="ARBA00022741"/>
    </source>
</evidence>
<evidence type="ECO:0000313" key="10">
    <source>
        <dbReference type="Proteomes" id="UP000251558"/>
    </source>
</evidence>
<accession>A0A330HJ96</accession>
<dbReference type="Proteomes" id="UP000251558">
    <property type="component" value="Unassembled WGS sequence"/>
</dbReference>
<dbReference type="GO" id="GO:0015833">
    <property type="term" value="P:peptide transport"/>
    <property type="evidence" value="ECO:0007669"/>
    <property type="project" value="InterPro"/>
</dbReference>
<dbReference type="Pfam" id="PF00005">
    <property type="entry name" value="ABC_tran"/>
    <property type="match status" value="1"/>
</dbReference>
<proteinExistence type="inferred from homology"/>
<dbReference type="PROSITE" id="PS00211">
    <property type="entry name" value="ABC_TRANSPORTER_1"/>
    <property type="match status" value="1"/>
</dbReference>
<dbReference type="InterPro" id="IPR013563">
    <property type="entry name" value="Oligopep_ABC_C"/>
</dbReference>
<feature type="domain" description="ABC transporter" evidence="8">
    <location>
        <begin position="5"/>
        <end position="254"/>
    </location>
</feature>
<dbReference type="NCBIfam" id="TIGR01727">
    <property type="entry name" value="oligo_HPY"/>
    <property type="match status" value="1"/>
</dbReference>
<protein>
    <submittedName>
        <fullName evidence="9">Peptide ABC transporter ATP-binding protein</fullName>
    </submittedName>
</protein>
<comment type="subcellular location">
    <subcellularLocation>
        <location evidence="1">Cell inner membrane</location>
        <topology evidence="1">Peripheral membrane protein</topology>
    </subcellularLocation>
</comment>
<evidence type="ECO:0000256" key="2">
    <source>
        <dbReference type="ARBA" id="ARBA00005417"/>
    </source>
</evidence>
<reference evidence="9 10" key="1">
    <citation type="submission" date="2018-07" db="EMBL/GenBank/DDBJ databases">
        <title>Diversity of Mesorhizobium strains in Brazil.</title>
        <authorList>
            <person name="Helene L.C.F."/>
            <person name="Dall'Agnol R."/>
            <person name="Delamuta J.R.M."/>
            <person name="Hungria M."/>
        </authorList>
    </citation>
    <scope>NUCLEOTIDE SEQUENCE [LARGE SCALE GENOMIC DNA]</scope>
    <source>
        <strain evidence="9 10">AC99b</strain>
    </source>
</reference>
<dbReference type="GO" id="GO:0005886">
    <property type="term" value="C:plasma membrane"/>
    <property type="evidence" value="ECO:0007669"/>
    <property type="project" value="UniProtKB-SubCell"/>
</dbReference>
<keyword evidence="7" id="KW-0472">Membrane</keyword>
<comment type="similarity">
    <text evidence="2">Belongs to the ABC transporter superfamily.</text>
</comment>
<dbReference type="InterPro" id="IPR017871">
    <property type="entry name" value="ABC_transporter-like_CS"/>
</dbReference>
<dbReference type="Pfam" id="PF08352">
    <property type="entry name" value="oligo_HPY"/>
    <property type="match status" value="1"/>
</dbReference>
<dbReference type="SUPFAM" id="SSF52540">
    <property type="entry name" value="P-loop containing nucleoside triphosphate hydrolases"/>
    <property type="match status" value="1"/>
</dbReference>
<organism evidence="9 10">
    <name type="scientific">Mesorhizobium hawassense</name>
    <dbReference type="NCBI Taxonomy" id="1209954"/>
    <lineage>
        <taxon>Bacteria</taxon>
        <taxon>Pseudomonadati</taxon>
        <taxon>Pseudomonadota</taxon>
        <taxon>Alphaproteobacteria</taxon>
        <taxon>Hyphomicrobiales</taxon>
        <taxon>Phyllobacteriaceae</taxon>
        <taxon>Mesorhizobium</taxon>
    </lineage>
</organism>
<sequence length="329" mass="35790">MAISLRNLSVNYSLQQGTAHALRGVSLDIEKGQMHGLVGESGSGKSTVAFALMGLLANNANVTSGTATIEGKSFDLTKRNATADLRGRGMAMIFQDPMLSLNPVFTIGTQLCEVLRRRTPGSDRKTQGAMAEDALAKVRLSNPGRRMNQYPHELSGGMRQRVVIAMALLSEPALLIADEPTTALDVTVEAQIMREIIGLRDRIGCAVLLITHSLGLVTEYCDAISVLYAGEKLESGTVRQVQRQPGHPYTRMLFDCEVPIDRERHADASQNRFTVIAGDLPDPRRRPPGCIFNARCDVSFEDCAVVSPGDYPVRNDDSHSARCLRLATP</sequence>
<evidence type="ECO:0000256" key="3">
    <source>
        <dbReference type="ARBA" id="ARBA00022448"/>
    </source>
</evidence>
<dbReference type="InterPro" id="IPR003439">
    <property type="entry name" value="ABC_transporter-like_ATP-bd"/>
</dbReference>
<dbReference type="OrthoDB" id="9815712at2"/>
<dbReference type="InterPro" id="IPR003593">
    <property type="entry name" value="AAA+_ATPase"/>
</dbReference>
<evidence type="ECO:0000313" key="9">
    <source>
        <dbReference type="EMBL" id="RAZ88816.1"/>
    </source>
</evidence>